<dbReference type="RefSeq" id="WP_322467730.1">
    <property type="nucleotide sequence ID" value="NZ_JAXOJX010000062.1"/>
</dbReference>
<dbReference type="Proteomes" id="UP001293718">
    <property type="component" value="Unassembled WGS sequence"/>
</dbReference>
<evidence type="ECO:0000259" key="1">
    <source>
        <dbReference type="PROSITE" id="PS51340"/>
    </source>
</evidence>
<evidence type="ECO:0000313" key="2">
    <source>
        <dbReference type="EMBL" id="MDZ5460198.1"/>
    </source>
</evidence>
<dbReference type="InterPro" id="IPR011037">
    <property type="entry name" value="Pyrv_Knase-like_insert_dom_sf"/>
</dbReference>
<feature type="domain" description="MOSC" evidence="1">
    <location>
        <begin position="62"/>
        <end position="199"/>
    </location>
</feature>
<reference evidence="2 3" key="1">
    <citation type="submission" date="2023-11" db="EMBL/GenBank/DDBJ databases">
        <title>Draft genome of Azohydromonas lata strain H1 (DSM1123), a polyhydroxyalkanoate producer.</title>
        <authorList>
            <person name="Traversa D."/>
            <person name="D'Addabbo P."/>
            <person name="Pazzani C."/>
            <person name="Manzari C."/>
            <person name="Chiara M."/>
            <person name="Scrascia M."/>
        </authorList>
    </citation>
    <scope>NUCLEOTIDE SEQUENCE [LARGE SCALE GENOMIC DNA]</scope>
    <source>
        <strain evidence="2 3">H1</strain>
    </source>
</reference>
<dbReference type="InterPro" id="IPR052353">
    <property type="entry name" value="Benzoxazolinone_Detox_Enz"/>
</dbReference>
<comment type="caution">
    <text evidence="2">The sequence shown here is derived from an EMBL/GenBank/DDBJ whole genome shotgun (WGS) entry which is preliminary data.</text>
</comment>
<dbReference type="PANTHER" id="PTHR30212">
    <property type="entry name" value="PROTEIN YIIM"/>
    <property type="match status" value="1"/>
</dbReference>
<dbReference type="PANTHER" id="PTHR30212:SF2">
    <property type="entry name" value="PROTEIN YIIM"/>
    <property type="match status" value="1"/>
</dbReference>
<dbReference type="InterPro" id="IPR005302">
    <property type="entry name" value="MoCF_Sase_C"/>
</dbReference>
<gene>
    <name evidence="2" type="ORF">SM757_26820</name>
</gene>
<dbReference type="PROSITE" id="PS51340">
    <property type="entry name" value="MOSC"/>
    <property type="match status" value="1"/>
</dbReference>
<protein>
    <submittedName>
        <fullName evidence="2">MOSC domain-containing protein</fullName>
    </submittedName>
</protein>
<dbReference type="Pfam" id="PF03473">
    <property type="entry name" value="MOSC"/>
    <property type="match status" value="1"/>
</dbReference>
<sequence>MYIQLSMPRLTQACPFTLPPYRSSAITTSTMTPALSSTVDSLFAGGTGILGPEGHRSGIFKKQILSQAAVTLNGITGDEHADKRVHGGPEKAVHHYASENYQRFAAQYPDIAKDFFLGSIGENISTHGLTEKNVHIGDIFRIGSVVAQVSQPRSPCWKIDHRFGVERMSMFVAKEHITGWYYRILEPGFMSAGDKIELLERQPGSFSIDDFWKIQLSHRPALDELIALAAAPGLAADWQRRLTERAKWMQKAGNVDSTT</sequence>
<accession>A0ABU5IMR9</accession>
<dbReference type="EMBL" id="JAXOJX010000062">
    <property type="protein sequence ID" value="MDZ5460198.1"/>
    <property type="molecule type" value="Genomic_DNA"/>
</dbReference>
<organism evidence="2 3">
    <name type="scientific">Azohydromonas lata</name>
    <dbReference type="NCBI Taxonomy" id="45677"/>
    <lineage>
        <taxon>Bacteria</taxon>
        <taxon>Pseudomonadati</taxon>
        <taxon>Pseudomonadota</taxon>
        <taxon>Betaproteobacteria</taxon>
        <taxon>Burkholderiales</taxon>
        <taxon>Sphaerotilaceae</taxon>
        <taxon>Azohydromonas</taxon>
    </lineage>
</organism>
<dbReference type="Gene3D" id="2.40.33.20">
    <property type="entry name" value="PK beta-barrel domain-like"/>
    <property type="match status" value="1"/>
</dbReference>
<name>A0ABU5IMR9_9BURK</name>
<proteinExistence type="predicted"/>
<dbReference type="SUPFAM" id="SSF50800">
    <property type="entry name" value="PK beta-barrel domain-like"/>
    <property type="match status" value="1"/>
</dbReference>
<keyword evidence="3" id="KW-1185">Reference proteome</keyword>
<evidence type="ECO:0000313" key="3">
    <source>
        <dbReference type="Proteomes" id="UP001293718"/>
    </source>
</evidence>